<organism evidence="1 2">
    <name type="scientific">Pseudoloma neurophilia</name>
    <dbReference type="NCBI Taxonomy" id="146866"/>
    <lineage>
        <taxon>Eukaryota</taxon>
        <taxon>Fungi</taxon>
        <taxon>Fungi incertae sedis</taxon>
        <taxon>Microsporidia</taxon>
        <taxon>Pseudoloma</taxon>
    </lineage>
</organism>
<name>A0A0R0LVM7_9MICR</name>
<dbReference type="AlphaFoldDB" id="A0A0R0LVM7"/>
<protein>
    <submittedName>
        <fullName evidence="1">Uncharacterized protein</fullName>
    </submittedName>
</protein>
<keyword evidence="2" id="KW-1185">Reference proteome</keyword>
<dbReference type="VEuPathDB" id="MicrosporidiaDB:M153_872000759"/>
<sequence>MKNLFPLIFLIIQIFFEKNIHTLKPGKLMRKEQIGLLVRVTDVNFCP</sequence>
<accession>A0A0R0LVM7</accession>
<dbReference type="EMBL" id="LGUB01000332">
    <property type="protein sequence ID" value="KRH93452.1"/>
    <property type="molecule type" value="Genomic_DNA"/>
</dbReference>
<evidence type="ECO:0000313" key="1">
    <source>
        <dbReference type="EMBL" id="KRH93452.1"/>
    </source>
</evidence>
<gene>
    <name evidence="1" type="ORF">M153_872000759</name>
</gene>
<comment type="caution">
    <text evidence="1">The sequence shown here is derived from an EMBL/GenBank/DDBJ whole genome shotgun (WGS) entry which is preliminary data.</text>
</comment>
<evidence type="ECO:0000313" key="2">
    <source>
        <dbReference type="Proteomes" id="UP000051530"/>
    </source>
</evidence>
<dbReference type="Proteomes" id="UP000051530">
    <property type="component" value="Unassembled WGS sequence"/>
</dbReference>
<proteinExistence type="predicted"/>
<reference evidence="1 2" key="1">
    <citation type="submission" date="2015-07" db="EMBL/GenBank/DDBJ databases">
        <title>The genome of Pseudoloma neurophilia, a relevant intracellular parasite of the zebrafish.</title>
        <authorList>
            <person name="Ndikumana S."/>
            <person name="Pelin A."/>
            <person name="Sanders J."/>
            <person name="Corradi N."/>
        </authorList>
    </citation>
    <scope>NUCLEOTIDE SEQUENCE [LARGE SCALE GENOMIC DNA]</scope>
    <source>
        <strain evidence="1 2">MK1</strain>
    </source>
</reference>